<evidence type="ECO:0000313" key="3">
    <source>
        <dbReference type="Proteomes" id="UP000014074"/>
    </source>
</evidence>
<sequence>MSASPEDADIIEEEEMDDLFGDGGDDDAISDQERALSDNDLASEKGEERYGYDDEDVNQQPEVKTKVVQGVQVFRHRTPRSVDLQSLRIPNFIKVIPEPYDEDTYEPTPWEIENERSSNPKPVIRFRKHPETGELQSNAVFIEWDDGSSTLAIGDDHYDLQGKDMAPASNKQYSENKDSHYYVAAAHLASNSLLTVGHVTRQYTVRPNENQEDEALTRLMEKMAAARNTRATGAEMIITTTQDPELQKKQAELAEKERTRAQRRRENATARQLDGARGGYSRGALSIGDLEGGRRAPGARKKGGASGPRQKRRRPEYDSDDDLPQGARRQDEYDMGDDFIAPSDEEEDMEEEDDDEELLDDDEEDERPRAKRQKTADAEDADADAEADLDDDVDAPAASHADHGRRGRRHIIDDDEEE</sequence>
<feature type="compositionally biased region" description="Basic residues" evidence="1">
    <location>
        <begin position="297"/>
        <end position="314"/>
    </location>
</feature>
<feature type="region of interest" description="Disordered" evidence="1">
    <location>
        <begin position="252"/>
        <end position="418"/>
    </location>
</feature>
<feature type="region of interest" description="Disordered" evidence="1">
    <location>
        <begin position="1"/>
        <end position="61"/>
    </location>
</feature>
<dbReference type="GO" id="GO:0032968">
    <property type="term" value="P:positive regulation of transcription elongation by RNA polymerase II"/>
    <property type="evidence" value="ECO:0007669"/>
    <property type="project" value="TreeGrafter"/>
</dbReference>
<feature type="compositionally biased region" description="Acidic residues" evidence="1">
    <location>
        <begin position="378"/>
        <end position="394"/>
    </location>
</feature>
<dbReference type="GO" id="GO:0006368">
    <property type="term" value="P:transcription elongation by RNA polymerase II"/>
    <property type="evidence" value="ECO:0007669"/>
    <property type="project" value="InterPro"/>
</dbReference>
<dbReference type="EMBL" id="KB932780">
    <property type="protein sequence ID" value="EOO04334.1"/>
    <property type="molecule type" value="Genomic_DNA"/>
</dbReference>
<dbReference type="GO" id="GO:0016593">
    <property type="term" value="C:Cdc73/Paf1 complex"/>
    <property type="evidence" value="ECO:0007669"/>
    <property type="project" value="InterPro"/>
</dbReference>
<dbReference type="RefSeq" id="XP_007910927.1">
    <property type="nucleotide sequence ID" value="XM_007912736.1"/>
</dbReference>
<dbReference type="eggNOG" id="KOG2428">
    <property type="taxonomic scope" value="Eukaryota"/>
</dbReference>
<proteinExistence type="predicted"/>
<gene>
    <name evidence="2" type="ORF">UCRPA7_138</name>
</gene>
<dbReference type="PANTHER" id="PTHR23146:SF0">
    <property type="entry name" value="RNA POLYMERASE-ASSOCIATED PROTEIN LEO1"/>
    <property type="match status" value="1"/>
</dbReference>
<evidence type="ECO:0000313" key="2">
    <source>
        <dbReference type="EMBL" id="EOO04334.1"/>
    </source>
</evidence>
<evidence type="ECO:0000256" key="1">
    <source>
        <dbReference type="SAM" id="MobiDB-lite"/>
    </source>
</evidence>
<dbReference type="PANTHER" id="PTHR23146">
    <property type="entry name" value="LEO1 PROTEIN"/>
    <property type="match status" value="1"/>
</dbReference>
<dbReference type="KEGG" id="tmn:UCRPA7_138"/>
<dbReference type="Pfam" id="PF04004">
    <property type="entry name" value="Leo1"/>
    <property type="match status" value="1"/>
</dbReference>
<accession>R8BYG6</accession>
<feature type="compositionally biased region" description="Basic and acidic residues" evidence="1">
    <location>
        <begin position="31"/>
        <end position="52"/>
    </location>
</feature>
<dbReference type="GeneID" id="19321521"/>
<keyword evidence="3" id="KW-1185">Reference proteome</keyword>
<dbReference type="GO" id="GO:1990269">
    <property type="term" value="F:RNA polymerase II C-terminal domain phosphoserine binding"/>
    <property type="evidence" value="ECO:0007669"/>
    <property type="project" value="TreeGrafter"/>
</dbReference>
<protein>
    <submittedName>
        <fullName evidence="2">Putative rna polymerase-associated protein leo1 protein</fullName>
    </submittedName>
</protein>
<dbReference type="Proteomes" id="UP000014074">
    <property type="component" value="Unassembled WGS sequence"/>
</dbReference>
<reference evidence="3" key="1">
    <citation type="journal article" date="2013" name="Genome Announc.">
        <title>Draft genome sequence of the ascomycete Phaeoacremonium aleophilum strain UCR-PA7, a causal agent of the esca disease complex in grapevines.</title>
        <authorList>
            <person name="Blanco-Ulate B."/>
            <person name="Rolshausen P."/>
            <person name="Cantu D."/>
        </authorList>
    </citation>
    <scope>NUCLEOTIDE SEQUENCE [LARGE SCALE GENOMIC DNA]</scope>
    <source>
        <strain evidence="3">UCR-PA7</strain>
    </source>
</reference>
<feature type="compositionally biased region" description="Acidic residues" evidence="1">
    <location>
        <begin position="1"/>
        <end position="30"/>
    </location>
</feature>
<dbReference type="AlphaFoldDB" id="R8BYG6"/>
<feature type="compositionally biased region" description="Basic and acidic residues" evidence="1">
    <location>
        <begin position="252"/>
        <end position="268"/>
    </location>
</feature>
<dbReference type="InterPro" id="IPR007149">
    <property type="entry name" value="Leo1"/>
</dbReference>
<organism evidence="2 3">
    <name type="scientific">Phaeoacremonium minimum (strain UCR-PA7)</name>
    <name type="common">Esca disease fungus</name>
    <name type="synonym">Togninia minima</name>
    <dbReference type="NCBI Taxonomy" id="1286976"/>
    <lineage>
        <taxon>Eukaryota</taxon>
        <taxon>Fungi</taxon>
        <taxon>Dikarya</taxon>
        <taxon>Ascomycota</taxon>
        <taxon>Pezizomycotina</taxon>
        <taxon>Sordariomycetes</taxon>
        <taxon>Sordariomycetidae</taxon>
        <taxon>Togniniales</taxon>
        <taxon>Togniniaceae</taxon>
        <taxon>Phaeoacremonium</taxon>
    </lineage>
</organism>
<feature type="compositionally biased region" description="Acidic residues" evidence="1">
    <location>
        <begin position="333"/>
        <end position="365"/>
    </location>
</feature>
<name>R8BYG6_PHAM7</name>
<dbReference type="HOGENOM" id="CLU_030892_1_0_1"/>
<dbReference type="OrthoDB" id="20844at2759"/>